<keyword evidence="3" id="KW-1185">Reference proteome</keyword>
<gene>
    <name evidence="2" type="ORF">F1559_000635</name>
</gene>
<organism evidence="2 3">
    <name type="scientific">Cyanidiococcus yangmingshanensis</name>
    <dbReference type="NCBI Taxonomy" id="2690220"/>
    <lineage>
        <taxon>Eukaryota</taxon>
        <taxon>Rhodophyta</taxon>
        <taxon>Bangiophyceae</taxon>
        <taxon>Cyanidiales</taxon>
        <taxon>Cyanidiaceae</taxon>
        <taxon>Cyanidiococcus</taxon>
    </lineage>
</organism>
<sequence>MPHGIASRTQALVQRFYFLVLGRSAILRTGSIDCAQQMNLVKYWLRRLMEDPEEREKKLERYVMEAAEGVTSTIALSKPSRRADEVSEPQPLLRKTRNAHETDVREEPMTLQRVMALLRVYDEKASAR</sequence>
<evidence type="ECO:0000256" key="1">
    <source>
        <dbReference type="SAM" id="MobiDB-lite"/>
    </source>
</evidence>
<comment type="caution">
    <text evidence="2">The sequence shown here is derived from an EMBL/GenBank/DDBJ whole genome shotgun (WGS) entry which is preliminary data.</text>
</comment>
<dbReference type="Proteomes" id="UP000530660">
    <property type="component" value="Unassembled WGS sequence"/>
</dbReference>
<name>A0A7J7IJE7_9RHOD</name>
<reference evidence="2 3" key="1">
    <citation type="journal article" date="2020" name="J. Phycol.">
        <title>Comparative genome analysis reveals Cyanidiococcus gen. nov., a new extremophilic red algal genus sister to Cyanidioschyzon (Cyanidioschyzonaceae, Rhodophyta).</title>
        <authorList>
            <person name="Liu S.-L."/>
            <person name="Chiang Y.-R."/>
            <person name="Yoon H.S."/>
            <person name="Fu H.-Y."/>
        </authorList>
    </citation>
    <scope>NUCLEOTIDE SEQUENCE [LARGE SCALE GENOMIC DNA]</scope>
    <source>
        <strain evidence="2 3">THAL066</strain>
    </source>
</reference>
<dbReference type="AlphaFoldDB" id="A0A7J7IJE7"/>
<feature type="region of interest" description="Disordered" evidence="1">
    <location>
        <begin position="78"/>
        <end position="103"/>
    </location>
</feature>
<evidence type="ECO:0000313" key="2">
    <source>
        <dbReference type="EMBL" id="KAF6002627.1"/>
    </source>
</evidence>
<accession>A0A7J7IJE7</accession>
<proteinExistence type="predicted"/>
<protein>
    <submittedName>
        <fullName evidence="2">Uncharacterized protein</fullName>
    </submittedName>
</protein>
<dbReference type="EMBL" id="VWRR01000009">
    <property type="protein sequence ID" value="KAF6002627.1"/>
    <property type="molecule type" value="Genomic_DNA"/>
</dbReference>
<evidence type="ECO:0000313" key="3">
    <source>
        <dbReference type="Proteomes" id="UP000530660"/>
    </source>
</evidence>